<organism evidence="1">
    <name type="scientific">marine sediment metagenome</name>
    <dbReference type="NCBI Taxonomy" id="412755"/>
    <lineage>
        <taxon>unclassified sequences</taxon>
        <taxon>metagenomes</taxon>
        <taxon>ecological metagenomes</taxon>
    </lineage>
</organism>
<dbReference type="AlphaFoldDB" id="A0A0F8ZVC4"/>
<gene>
    <name evidence="1" type="ORF">LCGC14_2648970</name>
</gene>
<reference evidence="1" key="1">
    <citation type="journal article" date="2015" name="Nature">
        <title>Complex archaea that bridge the gap between prokaryotes and eukaryotes.</title>
        <authorList>
            <person name="Spang A."/>
            <person name="Saw J.H."/>
            <person name="Jorgensen S.L."/>
            <person name="Zaremba-Niedzwiedzka K."/>
            <person name="Martijn J."/>
            <person name="Lind A.E."/>
            <person name="van Eijk R."/>
            <person name="Schleper C."/>
            <person name="Guy L."/>
            <person name="Ettema T.J."/>
        </authorList>
    </citation>
    <scope>NUCLEOTIDE SEQUENCE</scope>
</reference>
<protein>
    <submittedName>
        <fullName evidence="1">Uncharacterized protein</fullName>
    </submittedName>
</protein>
<accession>A0A0F8ZVC4</accession>
<proteinExistence type="predicted"/>
<name>A0A0F8ZVC4_9ZZZZ</name>
<evidence type="ECO:0000313" key="1">
    <source>
        <dbReference type="EMBL" id="KKK97817.1"/>
    </source>
</evidence>
<sequence length="56" mass="6293">MYNVISNTIEGINSHPIRIIEMFVTSGSVVKMRYSLIIVGKNEYAIIKKITTASTF</sequence>
<dbReference type="EMBL" id="LAZR01045879">
    <property type="protein sequence ID" value="KKK97817.1"/>
    <property type="molecule type" value="Genomic_DNA"/>
</dbReference>
<comment type="caution">
    <text evidence="1">The sequence shown here is derived from an EMBL/GenBank/DDBJ whole genome shotgun (WGS) entry which is preliminary data.</text>
</comment>